<dbReference type="Proteomes" id="UP000186917">
    <property type="component" value="Unassembled WGS sequence"/>
</dbReference>
<dbReference type="KEGG" id="fln:FLA_1703"/>
<feature type="chain" id="PRO_5030022824" description="Collagen triple helix repeat-containing protein" evidence="1">
    <location>
        <begin position="21"/>
        <end position="170"/>
    </location>
</feature>
<dbReference type="OrthoDB" id="956932at2"/>
<proteinExistence type="predicted"/>
<accession>A0A173ME30</accession>
<reference evidence="3" key="1">
    <citation type="submission" date="2017-01" db="EMBL/GenBank/DDBJ databases">
        <authorList>
            <person name="Varghese N."/>
            <person name="Submissions S."/>
        </authorList>
    </citation>
    <scope>NUCLEOTIDE SEQUENCE [LARGE SCALE GENOMIC DNA]</scope>
    <source>
        <strain evidence="3">DSM 21054</strain>
    </source>
</reference>
<keyword evidence="1" id="KW-0732">Signal</keyword>
<protein>
    <recommendedName>
        <fullName evidence="4">Collagen triple helix repeat-containing protein</fullName>
    </recommendedName>
</protein>
<dbReference type="PROSITE" id="PS51257">
    <property type="entry name" value="PROKAR_LIPOPROTEIN"/>
    <property type="match status" value="1"/>
</dbReference>
<dbReference type="RefSeq" id="WP_076381188.1">
    <property type="nucleotide sequence ID" value="NZ_AP017422.1"/>
</dbReference>
<evidence type="ECO:0000313" key="2">
    <source>
        <dbReference type="EMBL" id="SIT28886.1"/>
    </source>
</evidence>
<dbReference type="EMBL" id="FTOR01000008">
    <property type="protein sequence ID" value="SIT28886.1"/>
    <property type="molecule type" value="Genomic_DNA"/>
</dbReference>
<dbReference type="STRING" id="477680.SAMN05421788_108160"/>
<gene>
    <name evidence="2" type="ORF">SAMN05421788_108160</name>
</gene>
<name>A0A173ME30_9BACT</name>
<sequence>MKQILMKAFGLVMIAGALTATSCKKGDAGPQGEKGDSAIANVYYSDWTDVTFGATDAYGEIDAPKLTQDVLDKGDIRVYWNFGSKSSPYIQACPSNLYYNDSTTFIITPEFYVGTIGLQANYLGLSSTTNSAGEAVRQFRYILIPGGTKARTSINWNNYAEVKAALNIKD</sequence>
<feature type="signal peptide" evidence="1">
    <location>
        <begin position="1"/>
        <end position="20"/>
    </location>
</feature>
<evidence type="ECO:0000313" key="3">
    <source>
        <dbReference type="Proteomes" id="UP000186917"/>
    </source>
</evidence>
<dbReference type="AlphaFoldDB" id="A0A173ME30"/>
<evidence type="ECO:0008006" key="4">
    <source>
        <dbReference type="Google" id="ProtNLM"/>
    </source>
</evidence>
<evidence type="ECO:0000256" key="1">
    <source>
        <dbReference type="SAM" id="SignalP"/>
    </source>
</evidence>
<organism evidence="2 3">
    <name type="scientific">Filimonas lacunae</name>
    <dbReference type="NCBI Taxonomy" id="477680"/>
    <lineage>
        <taxon>Bacteria</taxon>
        <taxon>Pseudomonadati</taxon>
        <taxon>Bacteroidota</taxon>
        <taxon>Chitinophagia</taxon>
        <taxon>Chitinophagales</taxon>
        <taxon>Chitinophagaceae</taxon>
        <taxon>Filimonas</taxon>
    </lineage>
</organism>
<keyword evidence="3" id="KW-1185">Reference proteome</keyword>